<organism evidence="1 2">
    <name type="scientific">Alicyclobacillus vulcanalis</name>
    <dbReference type="NCBI Taxonomy" id="252246"/>
    <lineage>
        <taxon>Bacteria</taxon>
        <taxon>Bacillati</taxon>
        <taxon>Bacillota</taxon>
        <taxon>Bacilli</taxon>
        <taxon>Bacillales</taxon>
        <taxon>Alicyclobacillaceae</taxon>
        <taxon>Alicyclobacillus</taxon>
    </lineage>
</organism>
<dbReference type="EMBL" id="FTOO01000002">
    <property type="protein sequence ID" value="SIS67826.1"/>
    <property type="molecule type" value="Genomic_DNA"/>
</dbReference>
<keyword evidence="2" id="KW-1185">Reference proteome</keyword>
<proteinExistence type="predicted"/>
<evidence type="ECO:0000313" key="1">
    <source>
        <dbReference type="EMBL" id="SIS67826.1"/>
    </source>
</evidence>
<evidence type="ECO:0000313" key="2">
    <source>
        <dbReference type="Proteomes" id="UP000186156"/>
    </source>
</evidence>
<dbReference type="RefSeq" id="WP_076345318.1">
    <property type="nucleotide sequence ID" value="NZ_FTOO01000002.1"/>
</dbReference>
<sequence>MEDVISHWVRDAVRRVRAIDMHTHLFPPAFASLWRSGADHVLTYHYLIAEAIRAGHRSPASFYAMPLPDQAAWVYAQLFEQASPLSEAAMGVVAIARAFGVDLRRDGLMGLREALCDQPSDRYAARVFELAGVDQVVMTNDPLDPAERAYWLEGAPVDARFLPALRLDPFLGDWRTLGERLAEAGISLSPRADASDLAAIRRFLEDWIERMRPLYLAFSAPPEWAYPSEDTSGRVLEACILPACAAHGLPLALMIGVRRQVNTALRDAGDASGRANLQAVERLAASHPDLKILVTVLSREDQHELTVLARKFANVVPFGCWWFVNTESLTREISAMRLELLGPTFVLQHSDARVLEHLVYKWASARELAAHVLVHKYTKIARTGWRVTRGEIEREVGRLFRDNFLRLVGRA</sequence>
<name>A0A1N7L257_9BACL</name>
<dbReference type="SUPFAM" id="SSF51556">
    <property type="entry name" value="Metallo-dependent hydrolases"/>
    <property type="match status" value="1"/>
</dbReference>
<dbReference type="STRING" id="252246.SAMN05421799_102354"/>
<dbReference type="Gene3D" id="3.20.20.140">
    <property type="entry name" value="Metal-dependent hydrolases"/>
    <property type="match status" value="1"/>
</dbReference>
<dbReference type="Gene3D" id="1.10.2020.10">
    <property type="entry name" value="uronate isomerase, domain 2, chain A"/>
    <property type="match status" value="1"/>
</dbReference>
<reference evidence="2" key="1">
    <citation type="submission" date="2017-01" db="EMBL/GenBank/DDBJ databases">
        <authorList>
            <person name="Varghese N."/>
            <person name="Submissions S."/>
        </authorList>
    </citation>
    <scope>NUCLEOTIDE SEQUENCE [LARGE SCALE GENOMIC DNA]</scope>
    <source>
        <strain evidence="2">DSM 16176</strain>
    </source>
</reference>
<gene>
    <name evidence="1" type="ORF">SAMN05421799_102354</name>
</gene>
<protein>
    <recommendedName>
        <fullName evidence="3">Glucuronate isomerase</fullName>
    </recommendedName>
</protein>
<dbReference type="InterPro" id="IPR032466">
    <property type="entry name" value="Metal_Hydrolase"/>
</dbReference>
<dbReference type="AlphaFoldDB" id="A0A1N7L257"/>
<accession>A0A1N7L257</accession>
<dbReference type="Proteomes" id="UP000186156">
    <property type="component" value="Unassembled WGS sequence"/>
</dbReference>
<evidence type="ECO:0008006" key="3">
    <source>
        <dbReference type="Google" id="ProtNLM"/>
    </source>
</evidence>
<dbReference type="OrthoDB" id="2370360at2"/>